<proteinExistence type="predicted"/>
<feature type="compositionally biased region" description="Basic and acidic residues" evidence="1">
    <location>
        <begin position="153"/>
        <end position="166"/>
    </location>
</feature>
<dbReference type="InterPro" id="IPR051531">
    <property type="entry name" value="N-acetyltransferase"/>
</dbReference>
<name>A0A7Y9I9Q1_9ACTN</name>
<accession>A0A7Y9I9Q1</accession>
<evidence type="ECO:0000313" key="4">
    <source>
        <dbReference type="Proteomes" id="UP000569914"/>
    </source>
</evidence>
<dbReference type="SUPFAM" id="SSF55729">
    <property type="entry name" value="Acyl-CoA N-acyltransferases (Nat)"/>
    <property type="match status" value="1"/>
</dbReference>
<evidence type="ECO:0000256" key="1">
    <source>
        <dbReference type="SAM" id="MobiDB-lite"/>
    </source>
</evidence>
<feature type="region of interest" description="Disordered" evidence="1">
    <location>
        <begin position="153"/>
        <end position="176"/>
    </location>
</feature>
<organism evidence="3 4">
    <name type="scientific">Microlunatus parietis</name>
    <dbReference type="NCBI Taxonomy" id="682979"/>
    <lineage>
        <taxon>Bacteria</taxon>
        <taxon>Bacillati</taxon>
        <taxon>Actinomycetota</taxon>
        <taxon>Actinomycetes</taxon>
        <taxon>Propionibacteriales</taxon>
        <taxon>Propionibacteriaceae</taxon>
        <taxon>Microlunatus</taxon>
    </lineage>
</organism>
<reference evidence="3 4" key="1">
    <citation type="submission" date="2020-07" db="EMBL/GenBank/DDBJ databases">
        <title>Sequencing the genomes of 1000 actinobacteria strains.</title>
        <authorList>
            <person name="Klenk H.-P."/>
        </authorList>
    </citation>
    <scope>NUCLEOTIDE SEQUENCE [LARGE SCALE GENOMIC DNA]</scope>
    <source>
        <strain evidence="3 4">DSM 22083</strain>
    </source>
</reference>
<keyword evidence="4" id="KW-1185">Reference proteome</keyword>
<evidence type="ECO:0000313" key="3">
    <source>
        <dbReference type="EMBL" id="NYE72918.1"/>
    </source>
</evidence>
<dbReference type="EMBL" id="JACCBU010000001">
    <property type="protein sequence ID" value="NYE72918.1"/>
    <property type="molecule type" value="Genomic_DNA"/>
</dbReference>
<dbReference type="Proteomes" id="UP000569914">
    <property type="component" value="Unassembled WGS sequence"/>
</dbReference>
<feature type="domain" description="N-acetyltransferase" evidence="2">
    <location>
        <begin position="9"/>
        <end position="160"/>
    </location>
</feature>
<sequence length="176" mass="18860">MTDLLTGRLILHPLTAAEAEAIIEAGHGGPEYPSPADVEAAVDFVKHCRESGDPQPFGAYEVRLRGTGEPIGGAGFNHPLDEHGTTTVGFGLIPAARGQGYAAEALRAMLELARRLGARRIDGSANLENVASQRVMEAAGMIFTHADDRERFYSYRIEPEPGRPELGDPEQDDPVG</sequence>
<dbReference type="PANTHER" id="PTHR43792">
    <property type="entry name" value="GNAT FAMILY, PUTATIVE (AFU_ORTHOLOGUE AFUA_3G00765)-RELATED-RELATED"/>
    <property type="match status" value="1"/>
</dbReference>
<protein>
    <submittedName>
        <fullName evidence="3">RimJ/RimL family protein N-acetyltransferase</fullName>
    </submittedName>
</protein>
<evidence type="ECO:0000259" key="2">
    <source>
        <dbReference type="PROSITE" id="PS51186"/>
    </source>
</evidence>
<dbReference type="Gene3D" id="3.40.630.30">
    <property type="match status" value="1"/>
</dbReference>
<comment type="caution">
    <text evidence="3">The sequence shown here is derived from an EMBL/GenBank/DDBJ whole genome shotgun (WGS) entry which is preliminary data.</text>
</comment>
<dbReference type="GO" id="GO:0016747">
    <property type="term" value="F:acyltransferase activity, transferring groups other than amino-acyl groups"/>
    <property type="evidence" value="ECO:0007669"/>
    <property type="project" value="InterPro"/>
</dbReference>
<gene>
    <name evidence="3" type="ORF">BKA15_004247</name>
</gene>
<dbReference type="InterPro" id="IPR016181">
    <property type="entry name" value="Acyl_CoA_acyltransferase"/>
</dbReference>
<keyword evidence="3" id="KW-0808">Transferase</keyword>
<feature type="compositionally biased region" description="Acidic residues" evidence="1">
    <location>
        <begin position="167"/>
        <end position="176"/>
    </location>
</feature>
<dbReference type="Pfam" id="PF13302">
    <property type="entry name" value="Acetyltransf_3"/>
    <property type="match status" value="1"/>
</dbReference>
<dbReference type="AlphaFoldDB" id="A0A7Y9I9Q1"/>
<dbReference type="InterPro" id="IPR000182">
    <property type="entry name" value="GNAT_dom"/>
</dbReference>
<dbReference type="CDD" id="cd04301">
    <property type="entry name" value="NAT_SF"/>
    <property type="match status" value="1"/>
</dbReference>
<dbReference type="PROSITE" id="PS51186">
    <property type="entry name" value="GNAT"/>
    <property type="match status" value="1"/>
</dbReference>
<dbReference type="RefSeq" id="WP_179754050.1">
    <property type="nucleotide sequence ID" value="NZ_JACCBU010000001.1"/>
</dbReference>
<dbReference type="PANTHER" id="PTHR43792:SF13">
    <property type="entry name" value="ACETYLTRANSFERASE"/>
    <property type="match status" value="1"/>
</dbReference>